<name>D5UN19_TSUPD</name>
<keyword evidence="1" id="KW-0472">Membrane</keyword>
<feature type="transmembrane region" description="Helical" evidence="1">
    <location>
        <begin position="27"/>
        <end position="48"/>
    </location>
</feature>
<feature type="transmembrane region" description="Helical" evidence="1">
    <location>
        <begin position="123"/>
        <end position="142"/>
    </location>
</feature>
<dbReference type="Proteomes" id="UP000001213">
    <property type="component" value="Chromosome"/>
</dbReference>
<sequence>MVGTLVGAIAALWWVLGPGREGVDRPVWMACVAVVALLAVASVTVARRTAGGAAASEPVERGFARNRRYWAAVGFEVVLVVAGSAVLRANGREDLSLSVVLIAVGVHFFPLMWALFGRWSATFGALGCALTACGLGLLAARLGGAPPWVFGVVGGIVPAVAFTVIPLVGALRAGSADVMVETSDEPVAR</sequence>
<feature type="transmembrane region" description="Helical" evidence="1">
    <location>
        <begin position="69"/>
        <end position="89"/>
    </location>
</feature>
<organism evidence="2 3">
    <name type="scientific">Tsukamurella paurometabola (strain ATCC 8368 / DSM 20162 / CCUG 35730 / CIP 100753 / JCM 10117 / KCTC 9821 / NBRC 16120 / NCIMB 702349 / NCTC 13040)</name>
    <name type="common">Corynebacterium paurometabolum</name>
    <dbReference type="NCBI Taxonomy" id="521096"/>
    <lineage>
        <taxon>Bacteria</taxon>
        <taxon>Bacillati</taxon>
        <taxon>Actinomycetota</taxon>
        <taxon>Actinomycetes</taxon>
        <taxon>Mycobacteriales</taxon>
        <taxon>Tsukamurellaceae</taxon>
        <taxon>Tsukamurella</taxon>
    </lineage>
</organism>
<reference evidence="3" key="1">
    <citation type="submission" date="2010-03" db="EMBL/GenBank/DDBJ databases">
        <title>The complete chromosome of Tsukamurella paurometabola DSM 20162.</title>
        <authorList>
            <consortium name="US DOE Joint Genome Institute (JGI-PGF)"/>
            <person name="Lucas S."/>
            <person name="Copeland A."/>
            <person name="Lapidus A."/>
            <person name="Glavina del Rio T."/>
            <person name="Dalin E."/>
            <person name="Tice H."/>
            <person name="Bruce D."/>
            <person name="Goodwin L."/>
            <person name="Pitluck S."/>
            <person name="Kyrpides N."/>
            <person name="Mavromatis K."/>
            <person name="Ivanova N."/>
            <person name="Mikhailova N."/>
            <person name="Munk A.C."/>
            <person name="Brettin T."/>
            <person name="Detter J.C."/>
            <person name="Tapia R."/>
            <person name="Han C."/>
            <person name="Larimer F."/>
            <person name="Land M."/>
            <person name="Hauser L."/>
            <person name="Markowitz V."/>
            <person name="Cheng J.-F."/>
            <person name="Hugenholtz P."/>
            <person name="Woyke T."/>
            <person name="Wu D."/>
            <person name="Jando M."/>
            <person name="Brambilla E."/>
            <person name="Klenk H.-P."/>
            <person name="Eisen J.A."/>
        </authorList>
    </citation>
    <scope>NUCLEOTIDE SEQUENCE [LARGE SCALE GENOMIC DNA]</scope>
    <source>
        <strain evidence="3">ATCC 8368 / DSM 20162 / CCUG 35730 / CIP 100753 / JCM 10117 / KCTC 9821 / NBRC 16120 / NCIMB 702349 / NCTC 13040</strain>
    </source>
</reference>
<dbReference type="HOGENOM" id="CLU_1433915_0_0_11"/>
<keyword evidence="1" id="KW-0812">Transmembrane</keyword>
<feature type="transmembrane region" description="Helical" evidence="1">
    <location>
        <begin position="148"/>
        <end position="171"/>
    </location>
</feature>
<dbReference type="STRING" id="521096.Tpau_1903"/>
<dbReference type="KEGG" id="tpr:Tpau_1903"/>
<reference evidence="2 3" key="2">
    <citation type="journal article" date="2011" name="Stand. Genomic Sci.">
        <title>Complete genome sequence of Tsukamurella paurometabola type strain (no. 33).</title>
        <authorList>
            <person name="Munk A.C."/>
            <person name="Lapidus A."/>
            <person name="Lucas S."/>
            <person name="Nolan M."/>
            <person name="Tice H."/>
            <person name="Cheng J.F."/>
            <person name="Del Rio T.G."/>
            <person name="Goodwin L."/>
            <person name="Pitluck S."/>
            <person name="Liolios K."/>
            <person name="Huntemann M."/>
            <person name="Ivanova N."/>
            <person name="Mavromatis K."/>
            <person name="Mikhailova N."/>
            <person name="Pati A."/>
            <person name="Chen A."/>
            <person name="Palaniappan K."/>
            <person name="Tapia R."/>
            <person name="Han C."/>
            <person name="Land M."/>
            <person name="Hauser L."/>
            <person name="Chang Y.J."/>
            <person name="Jeffries C.D."/>
            <person name="Brettin T."/>
            <person name="Yasawong M."/>
            <person name="Brambilla E.M."/>
            <person name="Rohde M."/>
            <person name="Sikorski J."/>
            <person name="Goker M."/>
            <person name="Detter J.C."/>
            <person name="Woyke T."/>
            <person name="Bristow J."/>
            <person name="Eisen J.A."/>
            <person name="Markowitz V."/>
            <person name="Hugenholtz P."/>
            <person name="Kyrpides N.C."/>
            <person name="Klenk H.P."/>
        </authorList>
    </citation>
    <scope>NUCLEOTIDE SEQUENCE [LARGE SCALE GENOMIC DNA]</scope>
    <source>
        <strain evidence="3">ATCC 8368 / DSM 20162 / CCUG 35730 / CIP 100753 / JCM 10117 / KCTC 9821 / NBRC 16120 / NCIMB 702349 / NCTC 13040</strain>
    </source>
</reference>
<evidence type="ECO:0000256" key="1">
    <source>
        <dbReference type="SAM" id="Phobius"/>
    </source>
</evidence>
<proteinExistence type="predicted"/>
<protein>
    <submittedName>
        <fullName evidence="2">Uncharacterized protein</fullName>
    </submittedName>
</protein>
<accession>D5UN19</accession>
<evidence type="ECO:0000313" key="2">
    <source>
        <dbReference type="EMBL" id="ADG78516.1"/>
    </source>
</evidence>
<evidence type="ECO:0000313" key="3">
    <source>
        <dbReference type="Proteomes" id="UP000001213"/>
    </source>
</evidence>
<keyword evidence="3" id="KW-1185">Reference proteome</keyword>
<dbReference type="AlphaFoldDB" id="D5UN19"/>
<dbReference type="EMBL" id="CP001966">
    <property type="protein sequence ID" value="ADG78516.1"/>
    <property type="molecule type" value="Genomic_DNA"/>
</dbReference>
<feature type="transmembrane region" description="Helical" evidence="1">
    <location>
        <begin position="95"/>
        <end position="116"/>
    </location>
</feature>
<gene>
    <name evidence="2" type="ordered locus">Tpau_1903</name>
</gene>
<keyword evidence="1" id="KW-1133">Transmembrane helix</keyword>